<feature type="compositionally biased region" description="Polar residues" evidence="1">
    <location>
        <begin position="7"/>
        <end position="23"/>
    </location>
</feature>
<protein>
    <submittedName>
        <fullName evidence="2">Uncharacterized protein</fullName>
    </submittedName>
</protein>
<gene>
    <name evidence="2" type="ORF">SEMRO_199_G084460.1</name>
</gene>
<sequence>MFPLSLHRNQPLNDLDSCTTTSTADDHNIMLSPSSQQTPTSPRTGLAARMQRRLRRMSSKDKETNSNKNNKFDLLARQEQRQLGEEIKTSKHYVKNLQNSYKIRQHAKATSMMQVFAKMHASDLSEEIQLCEQELKYEESMHSIDHSTTRRRMRDGSLRSSARNAYSTAA</sequence>
<dbReference type="EMBL" id="CAICTM010000198">
    <property type="protein sequence ID" value="CAB9504510.1"/>
    <property type="molecule type" value="Genomic_DNA"/>
</dbReference>
<proteinExistence type="predicted"/>
<evidence type="ECO:0000313" key="3">
    <source>
        <dbReference type="Proteomes" id="UP001153069"/>
    </source>
</evidence>
<accession>A0A9N8DLZ9</accession>
<name>A0A9N8DLZ9_9STRA</name>
<dbReference type="AlphaFoldDB" id="A0A9N8DLZ9"/>
<evidence type="ECO:0000256" key="1">
    <source>
        <dbReference type="SAM" id="MobiDB-lite"/>
    </source>
</evidence>
<feature type="compositionally biased region" description="Low complexity" evidence="1">
    <location>
        <begin position="32"/>
        <end position="45"/>
    </location>
</feature>
<dbReference type="Proteomes" id="UP001153069">
    <property type="component" value="Unassembled WGS sequence"/>
</dbReference>
<reference evidence="2" key="1">
    <citation type="submission" date="2020-06" db="EMBL/GenBank/DDBJ databases">
        <authorList>
            <consortium name="Plant Systems Biology data submission"/>
        </authorList>
    </citation>
    <scope>NUCLEOTIDE SEQUENCE</scope>
    <source>
        <strain evidence="2">D6</strain>
    </source>
</reference>
<comment type="caution">
    <text evidence="2">The sequence shown here is derived from an EMBL/GenBank/DDBJ whole genome shotgun (WGS) entry which is preliminary data.</text>
</comment>
<feature type="compositionally biased region" description="Polar residues" evidence="1">
    <location>
        <begin position="158"/>
        <end position="170"/>
    </location>
</feature>
<feature type="region of interest" description="Disordered" evidence="1">
    <location>
        <begin position="1"/>
        <end position="45"/>
    </location>
</feature>
<keyword evidence="3" id="KW-1185">Reference proteome</keyword>
<feature type="region of interest" description="Disordered" evidence="1">
    <location>
        <begin position="141"/>
        <end position="170"/>
    </location>
</feature>
<organism evidence="2 3">
    <name type="scientific">Seminavis robusta</name>
    <dbReference type="NCBI Taxonomy" id="568900"/>
    <lineage>
        <taxon>Eukaryota</taxon>
        <taxon>Sar</taxon>
        <taxon>Stramenopiles</taxon>
        <taxon>Ochrophyta</taxon>
        <taxon>Bacillariophyta</taxon>
        <taxon>Bacillariophyceae</taxon>
        <taxon>Bacillariophycidae</taxon>
        <taxon>Naviculales</taxon>
        <taxon>Naviculaceae</taxon>
        <taxon>Seminavis</taxon>
    </lineage>
</organism>
<evidence type="ECO:0000313" key="2">
    <source>
        <dbReference type="EMBL" id="CAB9504510.1"/>
    </source>
</evidence>